<proteinExistence type="predicted"/>
<name>A0A7F8RH54_LEPWE</name>
<dbReference type="CTD" id="79612"/>
<dbReference type="Pfam" id="PF12569">
    <property type="entry name" value="NatA_aux_su"/>
    <property type="match status" value="1"/>
</dbReference>
<keyword evidence="4" id="KW-1185">Reference proteome</keyword>
<dbReference type="SUPFAM" id="SSF48452">
    <property type="entry name" value="TPR-like"/>
    <property type="match status" value="2"/>
</dbReference>
<dbReference type="GO" id="GO:0031415">
    <property type="term" value="C:NatA complex"/>
    <property type="evidence" value="ECO:0007669"/>
    <property type="project" value="TreeGrafter"/>
</dbReference>
<dbReference type="Gene3D" id="1.25.40.1010">
    <property type="match status" value="1"/>
</dbReference>
<feature type="compositionally biased region" description="Basic and acidic residues" evidence="3">
    <location>
        <begin position="448"/>
        <end position="463"/>
    </location>
</feature>
<dbReference type="InterPro" id="IPR019734">
    <property type="entry name" value="TPR_rpt"/>
</dbReference>
<reference evidence="5" key="1">
    <citation type="submission" date="2025-08" db="UniProtKB">
        <authorList>
            <consortium name="RefSeq"/>
        </authorList>
    </citation>
    <scope>IDENTIFICATION</scope>
    <source>
        <tissue evidence="5">Liver</tissue>
    </source>
</reference>
<dbReference type="GeneID" id="102730359"/>
<dbReference type="AlphaFoldDB" id="A0A7F8RH54"/>
<protein>
    <submittedName>
        <fullName evidence="5">N-alpha-acetyltransferase 16, NatA auxiliary subunit isoform X5</fullName>
    </submittedName>
</protein>
<feature type="region of interest" description="Disordered" evidence="3">
    <location>
        <begin position="445"/>
        <end position="480"/>
    </location>
</feature>
<evidence type="ECO:0000313" key="5">
    <source>
        <dbReference type="RefSeq" id="XP_030892439.1"/>
    </source>
</evidence>
<evidence type="ECO:0000256" key="3">
    <source>
        <dbReference type="SAM" id="MobiDB-lite"/>
    </source>
</evidence>
<evidence type="ECO:0000256" key="1">
    <source>
        <dbReference type="ARBA" id="ARBA00022737"/>
    </source>
</evidence>
<dbReference type="FunFam" id="1.25.40.1010:FF:000001">
    <property type="entry name" value="N-alpha-acetyltransferase 15, NatA auxiliary subunit"/>
    <property type="match status" value="1"/>
</dbReference>
<dbReference type="PANTHER" id="PTHR22767:SF5">
    <property type="entry name" value="N-ALPHA-ACETYLTRANSFERASE 16, NATA AUXILIARY SUBUNIT"/>
    <property type="match status" value="1"/>
</dbReference>
<keyword evidence="1" id="KW-0677">Repeat</keyword>
<evidence type="ECO:0000313" key="4">
    <source>
        <dbReference type="Proteomes" id="UP000245341"/>
    </source>
</evidence>
<accession>A0A7F8RH54</accession>
<keyword evidence="2" id="KW-0802">TPR repeat</keyword>
<dbReference type="PIRSF" id="PIRSF000422">
    <property type="entry name" value="N-terminal-AcTrfase-A_aux_su"/>
    <property type="match status" value="1"/>
</dbReference>
<dbReference type="PANTHER" id="PTHR22767">
    <property type="entry name" value="N-TERMINAL ACETYLTRANSFERASE-RELATED"/>
    <property type="match status" value="1"/>
</dbReference>
<dbReference type="InterPro" id="IPR011990">
    <property type="entry name" value="TPR-like_helical_dom_sf"/>
</dbReference>
<dbReference type="RefSeq" id="XP_030892439.1">
    <property type="nucleotide sequence ID" value="XM_031036579.1"/>
</dbReference>
<dbReference type="SMART" id="SM00028">
    <property type="entry name" value="TPR"/>
    <property type="match status" value="4"/>
</dbReference>
<gene>
    <name evidence="5" type="primary">NAA16</name>
</gene>
<dbReference type="Gene3D" id="1.25.40.1040">
    <property type="match status" value="2"/>
</dbReference>
<organism evidence="4 5">
    <name type="scientific">Leptonychotes weddellii</name>
    <name type="common">Weddell seal</name>
    <name type="synonym">Otaria weddellii</name>
    <dbReference type="NCBI Taxonomy" id="9713"/>
    <lineage>
        <taxon>Eukaryota</taxon>
        <taxon>Metazoa</taxon>
        <taxon>Chordata</taxon>
        <taxon>Craniata</taxon>
        <taxon>Vertebrata</taxon>
        <taxon>Euteleostomi</taxon>
        <taxon>Mammalia</taxon>
        <taxon>Eutheria</taxon>
        <taxon>Laurasiatheria</taxon>
        <taxon>Carnivora</taxon>
        <taxon>Caniformia</taxon>
        <taxon>Pinnipedia</taxon>
        <taxon>Phocidae</taxon>
        <taxon>Monachinae</taxon>
        <taxon>Lobodontini</taxon>
        <taxon>Leptonychotes</taxon>
    </lineage>
</organism>
<dbReference type="InterPro" id="IPR021183">
    <property type="entry name" value="NatA_aux_su"/>
</dbReference>
<sequence>MRDLEGYRETRYQLLQLRPTQRASWIGYAIAYHLLKDYDMALKLLEEFRQTQQVPPNKIDYEYSELILYQNQVMREADLFQESLEHIEAYEKQICDKLLVEEIKGEMLLKLGRLKEASEVFKNLIDRNAENWCYYEGLEKALQLSEKFRELMDKFLRVNFSKGCPPLFTTLKSLYYNTEKISVIQELVTNYEASLKTCDFFSPYENGEKEPPTTLLWVQYFLAQHFDKLGQYSLALDYINAAIASTPTLIELFYMKAKIYKHIGNLKEAAKWMDEAQSLDTADRFINSKCAKYMLRANMIKEAEEMCSKFTREGTSAMENLNEMQCMWFQTECILAYQRLGRYGDALKKCHEVERHFFEITDDQFDFHTYCMRKMTLRAYVDLLRLEDILRRHAFYFKAARSAIEIYLKLYDNPLTNDSKQQEINSENLSAKELKKMLSKQRRAQKKAKLEEERKHAERERQQKNQKKKRDEEEEEASGLKEELIPEKLERIENPLEEAIKFLIPLKNLVADNIDTHLLAFEIYFRKGKFLLMLQSVKRAFAINSNHPWLHECLIKFSKSVSNHSNLPDIVSKVLSQEMQKIFVNKDLESFNEDFLKHNATSLQHLLSGAKMMYFLDKSRQEKAIAIATRLDETIKDKNVKTLLKVSEALLDGSFGNCNSQYEEYRVACHNLLPFTSAFLPGVNEMDGHSVALSHTANCDALANEI</sequence>
<evidence type="ECO:0000256" key="2">
    <source>
        <dbReference type="ARBA" id="ARBA00022803"/>
    </source>
</evidence>
<dbReference type="Proteomes" id="UP000245341">
    <property type="component" value="Unplaced"/>
</dbReference>